<sequence>MLKNFAFDDSGVSPDDDDPLSCPGNLLDQPSLHAMATSESPEPDGAHIDGPAGKMGKQRSTGNSQSFLSLEAQSSEAGWNPSTEPDHAPIQIQIQPASIPSIELDSKQPTEPIMPNPQPQFQPQHRRHESIDSQSDLQSDDSIAGDAELRVRKRNRFWRSTKKPLRSASPSKPRRPDLMADMIESGEQCNVHNAAPQPSTGPSQPLPAFLINLMASAKFDDNMNTQFVDDDTMELVVDKDHCGGQDEAAGPSSSITLRDAGGPAGIKKVGRLRYRTSIEAASRCKNMKRSVPRMRRRPKTYQSESTPSRPESRASTNPTSL</sequence>
<evidence type="ECO:0000313" key="2">
    <source>
        <dbReference type="Proteomes" id="UP001497700"/>
    </source>
</evidence>
<accession>A0ACB9YUP2</accession>
<protein>
    <submittedName>
        <fullName evidence="1">Uncharacterized protein</fullName>
    </submittedName>
</protein>
<reference evidence="1 2" key="1">
    <citation type="journal article" date="2022" name="New Phytol.">
        <title>Ecological generalism drives hyperdiversity of secondary metabolite gene clusters in xylarialean endophytes.</title>
        <authorList>
            <person name="Franco M.E.E."/>
            <person name="Wisecaver J.H."/>
            <person name="Arnold A.E."/>
            <person name="Ju Y.M."/>
            <person name="Slot J.C."/>
            <person name="Ahrendt S."/>
            <person name="Moore L.P."/>
            <person name="Eastman K.E."/>
            <person name="Scott K."/>
            <person name="Konkel Z."/>
            <person name="Mondo S.J."/>
            <person name="Kuo A."/>
            <person name="Hayes R.D."/>
            <person name="Haridas S."/>
            <person name="Andreopoulos B."/>
            <person name="Riley R."/>
            <person name="LaButti K."/>
            <person name="Pangilinan J."/>
            <person name="Lipzen A."/>
            <person name="Amirebrahimi M."/>
            <person name="Yan J."/>
            <person name="Adam C."/>
            <person name="Keymanesh K."/>
            <person name="Ng V."/>
            <person name="Louie K."/>
            <person name="Northen T."/>
            <person name="Drula E."/>
            <person name="Henrissat B."/>
            <person name="Hsieh H.M."/>
            <person name="Youens-Clark K."/>
            <person name="Lutzoni F."/>
            <person name="Miadlikowska J."/>
            <person name="Eastwood D.C."/>
            <person name="Hamelin R.C."/>
            <person name="Grigoriev I.V."/>
            <person name="U'Ren J.M."/>
        </authorList>
    </citation>
    <scope>NUCLEOTIDE SEQUENCE [LARGE SCALE GENOMIC DNA]</scope>
    <source>
        <strain evidence="1 2">CBS 119005</strain>
    </source>
</reference>
<dbReference type="Proteomes" id="UP001497700">
    <property type="component" value="Unassembled WGS sequence"/>
</dbReference>
<organism evidence="1 2">
    <name type="scientific">Hypoxylon rubiginosum</name>
    <dbReference type="NCBI Taxonomy" id="110542"/>
    <lineage>
        <taxon>Eukaryota</taxon>
        <taxon>Fungi</taxon>
        <taxon>Dikarya</taxon>
        <taxon>Ascomycota</taxon>
        <taxon>Pezizomycotina</taxon>
        <taxon>Sordariomycetes</taxon>
        <taxon>Xylariomycetidae</taxon>
        <taxon>Xylariales</taxon>
        <taxon>Hypoxylaceae</taxon>
        <taxon>Hypoxylon</taxon>
    </lineage>
</organism>
<proteinExistence type="predicted"/>
<name>A0ACB9YUP2_9PEZI</name>
<dbReference type="EMBL" id="MU393514">
    <property type="protein sequence ID" value="KAI4862967.1"/>
    <property type="molecule type" value="Genomic_DNA"/>
</dbReference>
<evidence type="ECO:0000313" key="1">
    <source>
        <dbReference type="EMBL" id="KAI4862967.1"/>
    </source>
</evidence>
<keyword evidence="2" id="KW-1185">Reference proteome</keyword>
<comment type="caution">
    <text evidence="1">The sequence shown here is derived from an EMBL/GenBank/DDBJ whole genome shotgun (WGS) entry which is preliminary data.</text>
</comment>
<gene>
    <name evidence="1" type="ORF">F4820DRAFT_450452</name>
</gene>